<accession>W9NI91</accession>
<dbReference type="EMBL" id="JH651051">
    <property type="protein sequence ID" value="EXA30446.1"/>
    <property type="molecule type" value="Genomic_DNA"/>
</dbReference>
<gene>
    <name evidence="1" type="ORF">FOVG_18182</name>
</gene>
<evidence type="ECO:0000313" key="1">
    <source>
        <dbReference type="EMBL" id="EXA30446.1"/>
    </source>
</evidence>
<protein>
    <submittedName>
        <fullName evidence="1">Uncharacterized protein</fullName>
    </submittedName>
</protein>
<dbReference type="HOGENOM" id="CLU_2527529_0_0_1"/>
<proteinExistence type="predicted"/>
<organism evidence="1">
    <name type="scientific">Fusarium oxysporum f. sp. pisi HDV247</name>
    <dbReference type="NCBI Taxonomy" id="1080344"/>
    <lineage>
        <taxon>Eukaryota</taxon>
        <taxon>Fungi</taxon>
        <taxon>Dikarya</taxon>
        <taxon>Ascomycota</taxon>
        <taxon>Pezizomycotina</taxon>
        <taxon>Sordariomycetes</taxon>
        <taxon>Hypocreomycetidae</taxon>
        <taxon>Hypocreales</taxon>
        <taxon>Nectriaceae</taxon>
        <taxon>Fusarium</taxon>
        <taxon>Fusarium oxysporum species complex</taxon>
    </lineage>
</organism>
<reference evidence="1" key="2">
    <citation type="submission" date="2012-05" db="EMBL/GenBank/DDBJ databases">
        <title>Annotation of the Genome Sequence of Fusarium oxysporum HDV247.</title>
        <authorList>
            <consortium name="The Broad Institute Genomics Platform"/>
            <person name="Ma L.-J."/>
            <person name="Corby-Kistler H."/>
            <person name="Broz K."/>
            <person name="Gale L.R."/>
            <person name="Jonkers W."/>
            <person name="O'Donnell K."/>
            <person name="Ploetz R."/>
            <person name="Steinberg C."/>
            <person name="Schwartz D.C."/>
            <person name="VanEtten H."/>
            <person name="Zhou S."/>
            <person name="Young S.K."/>
            <person name="Zeng Q."/>
            <person name="Gargeya S."/>
            <person name="Fitzgerald M."/>
            <person name="Abouelleil A."/>
            <person name="Alvarado L."/>
            <person name="Chapman S.B."/>
            <person name="Gainer-Dewar J."/>
            <person name="Goldberg J."/>
            <person name="Griggs A."/>
            <person name="Gujja S."/>
            <person name="Hansen M."/>
            <person name="Howarth C."/>
            <person name="Imamovic A."/>
            <person name="Ireland A."/>
            <person name="Larimer J."/>
            <person name="McCowan C."/>
            <person name="Murphy C."/>
            <person name="Pearson M."/>
            <person name="Poon T.W."/>
            <person name="Priest M."/>
            <person name="Roberts A."/>
            <person name="Saif S."/>
            <person name="Shea T."/>
            <person name="Sykes S."/>
            <person name="Wortman J."/>
            <person name="Nusbaum C."/>
            <person name="Birren B."/>
        </authorList>
    </citation>
    <scope>NUCLEOTIDE SEQUENCE</scope>
    <source>
        <strain evidence="1">HDV247</strain>
    </source>
</reference>
<sequence>MDFPGKLPSWFENDASYHPCCIHQGTEAITLSRSIRWRALYQFLELLRASNKALFGLPKSSAAAILLGAYHFKGRNVQSSTSVR</sequence>
<dbReference type="Proteomes" id="UP000030751">
    <property type="component" value="Unassembled WGS sequence"/>
</dbReference>
<name>W9NI91_FUSOX</name>
<reference evidence="1" key="1">
    <citation type="submission" date="2011-10" db="EMBL/GenBank/DDBJ databases">
        <title>The Genome Sequence of Fusarium oxysporum HDV247.</title>
        <authorList>
            <consortium name="The Broad Institute Genome Sequencing Platform"/>
            <person name="Ma L.-J."/>
            <person name="Gale L.R."/>
            <person name="Schwartz D.C."/>
            <person name="Zhou S."/>
            <person name="Corby-Kistler H."/>
            <person name="Young S.K."/>
            <person name="Zeng Q."/>
            <person name="Gargeya S."/>
            <person name="Fitzgerald M."/>
            <person name="Haas B."/>
            <person name="Abouelleil A."/>
            <person name="Alvarado L."/>
            <person name="Arachchi H.M."/>
            <person name="Berlin A."/>
            <person name="Brown A."/>
            <person name="Chapman S.B."/>
            <person name="Chen Z."/>
            <person name="Dunbar C."/>
            <person name="Freedman E."/>
            <person name="Gearin G."/>
            <person name="Goldberg J."/>
            <person name="Griggs A."/>
            <person name="Gujja S."/>
            <person name="Heiman D."/>
            <person name="Howarth C."/>
            <person name="Larson L."/>
            <person name="Lui A."/>
            <person name="MacDonald P.J.P."/>
            <person name="Montmayeur A."/>
            <person name="Murphy C."/>
            <person name="Neiman D."/>
            <person name="Pearson M."/>
            <person name="Priest M."/>
            <person name="Roberts A."/>
            <person name="Saif S."/>
            <person name="Shea T."/>
            <person name="Shenoy N."/>
            <person name="Sisk P."/>
            <person name="Stolte C."/>
            <person name="Sykes S."/>
            <person name="Wortman J."/>
            <person name="Nusbaum C."/>
            <person name="Birren B."/>
        </authorList>
    </citation>
    <scope>NUCLEOTIDE SEQUENCE [LARGE SCALE GENOMIC DNA]</scope>
    <source>
        <strain evidence="1">HDV247</strain>
    </source>
</reference>
<dbReference type="AlphaFoldDB" id="W9NI91"/>